<protein>
    <recommendedName>
        <fullName evidence="3">corrinoid adenosyltransferase</fullName>
        <ecNumber evidence="3">2.5.1.17</ecNumber>
    </recommendedName>
    <alternativeName>
        <fullName evidence="5">Cob(II)alamin adenosyltransferase</fullName>
    </alternativeName>
    <alternativeName>
        <fullName evidence="7">Cob(II)yrinic acid a,c-diamide adenosyltransferase</fullName>
    </alternativeName>
    <alternativeName>
        <fullName evidence="6">Cobinamide/cobalamin adenosyltransferase</fullName>
    </alternativeName>
</protein>
<dbReference type="AlphaFoldDB" id="A0A1G6I283"/>
<organism evidence="10 11">
    <name type="scientific">Desulfurella multipotens</name>
    <dbReference type="NCBI Taxonomy" id="79269"/>
    <lineage>
        <taxon>Bacteria</taxon>
        <taxon>Pseudomonadati</taxon>
        <taxon>Campylobacterota</taxon>
        <taxon>Desulfurellia</taxon>
        <taxon>Desulfurellales</taxon>
        <taxon>Desulfurellaceae</taxon>
        <taxon>Desulfurella</taxon>
    </lineage>
</organism>
<dbReference type="UniPathway" id="UPA00148">
    <property type="reaction ID" value="UER00233"/>
</dbReference>
<dbReference type="EC" id="2.5.1.17" evidence="3"/>
<evidence type="ECO:0000256" key="5">
    <source>
        <dbReference type="ARBA" id="ARBA00031529"/>
    </source>
</evidence>
<dbReference type="GO" id="GO:0008817">
    <property type="term" value="F:corrinoid adenosyltransferase activity"/>
    <property type="evidence" value="ECO:0007669"/>
    <property type="project" value="UniProtKB-EC"/>
</dbReference>
<dbReference type="InterPro" id="IPR003724">
    <property type="entry name" value="CblAdoTrfase_CobA"/>
</dbReference>
<evidence type="ECO:0000256" key="8">
    <source>
        <dbReference type="ARBA" id="ARBA00048555"/>
    </source>
</evidence>
<dbReference type="GO" id="GO:0005524">
    <property type="term" value="F:ATP binding"/>
    <property type="evidence" value="ECO:0007669"/>
    <property type="project" value="InterPro"/>
</dbReference>
<dbReference type="SUPFAM" id="SSF52540">
    <property type="entry name" value="P-loop containing nucleoside triphosphate hydrolases"/>
    <property type="match status" value="1"/>
</dbReference>
<dbReference type="CDD" id="cd00561">
    <property type="entry name" value="CobA_ACA"/>
    <property type="match status" value="1"/>
</dbReference>
<reference evidence="11" key="1">
    <citation type="submission" date="2016-10" db="EMBL/GenBank/DDBJ databases">
        <authorList>
            <person name="Varghese N."/>
            <person name="Submissions S."/>
        </authorList>
    </citation>
    <scope>NUCLEOTIDE SEQUENCE [LARGE SCALE GENOMIC DNA]</scope>
    <source>
        <strain evidence="11">DSM 8415</strain>
    </source>
</reference>
<name>A0A1G6I283_9BACT</name>
<dbReference type="EMBL" id="FMYU01000001">
    <property type="protein sequence ID" value="SDC00493.1"/>
    <property type="molecule type" value="Genomic_DNA"/>
</dbReference>
<evidence type="ECO:0000256" key="3">
    <source>
        <dbReference type="ARBA" id="ARBA00012454"/>
    </source>
</evidence>
<evidence type="ECO:0000256" key="6">
    <source>
        <dbReference type="ARBA" id="ARBA00033334"/>
    </source>
</evidence>
<dbReference type="Proteomes" id="UP000199411">
    <property type="component" value="Unassembled WGS sequence"/>
</dbReference>
<dbReference type="OrthoDB" id="9810309at2"/>
<sequence length="174" mass="19556">MKEKGYVQVYTGNGKGKTTAAIGLTIRALGAGLKVLFVQFVKGLPYSEHKALSRFENLTIKQFGRPEFIHSKPSDEDIKAAKDGYNYVMDIFTNSPNLFDVVVLDEANIAVFFGLFSDDELIELIDKKPQNTELIITGRYATQKVIDRADLVTEMKEIKHYYTQGVIARDGIEK</sequence>
<comment type="similarity">
    <text evidence="2">Belongs to the Cob(I)alamin adenosyltransferase family.</text>
</comment>
<accession>A0A1G6I283</accession>
<dbReference type="InterPro" id="IPR027417">
    <property type="entry name" value="P-loop_NTPase"/>
</dbReference>
<comment type="function">
    <text evidence="4">Required for both de novo synthesis of the corrin ring for the assimilation of exogenous corrinoids. Participates in the adenosylation of a variety of incomplete and complete corrinoids.</text>
</comment>
<keyword evidence="10" id="KW-0808">Transferase</keyword>
<dbReference type="NCBIfam" id="NF004637">
    <property type="entry name" value="PRK05986.1"/>
    <property type="match status" value="1"/>
</dbReference>
<comment type="pathway">
    <text evidence="1">Cofactor biosynthesis; adenosylcobalamin biosynthesis; adenosylcobalamin from cob(II)yrinate a,c-diamide: step 2/7.</text>
</comment>
<dbReference type="Pfam" id="PF02572">
    <property type="entry name" value="CobA_CobO_BtuR"/>
    <property type="match status" value="1"/>
</dbReference>
<dbReference type="Gene3D" id="3.40.50.300">
    <property type="entry name" value="P-loop containing nucleotide triphosphate hydrolases"/>
    <property type="match status" value="1"/>
</dbReference>
<evidence type="ECO:0000256" key="4">
    <source>
        <dbReference type="ARBA" id="ARBA00024929"/>
    </source>
</evidence>
<proteinExistence type="inferred from homology"/>
<evidence type="ECO:0000256" key="1">
    <source>
        <dbReference type="ARBA" id="ARBA00005121"/>
    </source>
</evidence>
<dbReference type="PANTHER" id="PTHR46638:SF1">
    <property type="entry name" value="CORRINOID ADENOSYLTRANSFERASE"/>
    <property type="match status" value="1"/>
</dbReference>
<dbReference type="PANTHER" id="PTHR46638">
    <property type="entry name" value="CORRINOID ADENOSYLTRANSFERASE"/>
    <property type="match status" value="1"/>
</dbReference>
<dbReference type="PIRSF" id="PIRSF015617">
    <property type="entry name" value="Adensltrnsf_CobA"/>
    <property type="match status" value="1"/>
</dbReference>
<comment type="catalytic activity">
    <reaction evidence="8">
        <text>2 cob(II)yrinate a,c diamide + reduced [electron-transfer flavoprotein] + 2 ATP = 2 adenosylcob(III)yrinate a,c-diamide + 2 triphosphate + oxidized [electron-transfer flavoprotein] + 3 H(+)</text>
        <dbReference type="Rhea" id="RHEA:11528"/>
        <dbReference type="Rhea" id="RHEA-COMP:10685"/>
        <dbReference type="Rhea" id="RHEA-COMP:10686"/>
        <dbReference type="ChEBI" id="CHEBI:15378"/>
        <dbReference type="ChEBI" id="CHEBI:18036"/>
        <dbReference type="ChEBI" id="CHEBI:30616"/>
        <dbReference type="ChEBI" id="CHEBI:57692"/>
        <dbReference type="ChEBI" id="CHEBI:58307"/>
        <dbReference type="ChEBI" id="CHEBI:58503"/>
        <dbReference type="ChEBI" id="CHEBI:58537"/>
        <dbReference type="EC" id="2.5.1.17"/>
    </reaction>
</comment>
<dbReference type="GO" id="GO:0009236">
    <property type="term" value="P:cobalamin biosynthetic process"/>
    <property type="evidence" value="ECO:0007669"/>
    <property type="project" value="UniProtKB-UniPathway"/>
</dbReference>
<dbReference type="RefSeq" id="WP_025392554.1">
    <property type="nucleotide sequence ID" value="NZ_FMYU01000001.1"/>
</dbReference>
<evidence type="ECO:0000256" key="7">
    <source>
        <dbReference type="ARBA" id="ARBA00033354"/>
    </source>
</evidence>
<comment type="catalytic activity">
    <reaction evidence="9">
        <text>2 cob(II)alamin + reduced [electron-transfer flavoprotein] + 2 ATP = 2 adenosylcob(III)alamin + 2 triphosphate + oxidized [electron-transfer flavoprotein] + 3 H(+)</text>
        <dbReference type="Rhea" id="RHEA:28671"/>
        <dbReference type="Rhea" id="RHEA-COMP:10685"/>
        <dbReference type="Rhea" id="RHEA-COMP:10686"/>
        <dbReference type="ChEBI" id="CHEBI:15378"/>
        <dbReference type="ChEBI" id="CHEBI:16304"/>
        <dbReference type="ChEBI" id="CHEBI:18036"/>
        <dbReference type="ChEBI" id="CHEBI:18408"/>
        <dbReference type="ChEBI" id="CHEBI:30616"/>
        <dbReference type="ChEBI" id="CHEBI:57692"/>
        <dbReference type="ChEBI" id="CHEBI:58307"/>
        <dbReference type="EC" id="2.5.1.17"/>
    </reaction>
</comment>
<evidence type="ECO:0000313" key="11">
    <source>
        <dbReference type="Proteomes" id="UP000199411"/>
    </source>
</evidence>
<evidence type="ECO:0000256" key="9">
    <source>
        <dbReference type="ARBA" id="ARBA00048692"/>
    </source>
</evidence>
<evidence type="ECO:0000256" key="2">
    <source>
        <dbReference type="ARBA" id="ARBA00007487"/>
    </source>
</evidence>
<keyword evidence="11" id="KW-1185">Reference proteome</keyword>
<gene>
    <name evidence="10" type="ORF">SAMN05660835_00192</name>
</gene>
<evidence type="ECO:0000313" key="10">
    <source>
        <dbReference type="EMBL" id="SDC00493.1"/>
    </source>
</evidence>